<dbReference type="InterPro" id="IPR025398">
    <property type="entry name" value="DUF4371"/>
</dbReference>
<reference evidence="3" key="1">
    <citation type="submission" date="2025-05" db="UniProtKB">
        <authorList>
            <consortium name="EnsemblMetazoa"/>
        </authorList>
    </citation>
    <scope>IDENTIFICATION</scope>
</reference>
<evidence type="ECO:0000256" key="1">
    <source>
        <dbReference type="SAM" id="MobiDB-lite"/>
    </source>
</evidence>
<feature type="region of interest" description="Disordered" evidence="1">
    <location>
        <begin position="1"/>
        <end position="62"/>
    </location>
</feature>
<feature type="compositionally biased region" description="Polar residues" evidence="1">
    <location>
        <begin position="22"/>
        <end position="38"/>
    </location>
</feature>
<evidence type="ECO:0000313" key="3">
    <source>
        <dbReference type="EnsemblMetazoa" id="XP_050503155.1"/>
    </source>
</evidence>
<keyword evidence="4" id="KW-1185">Reference proteome</keyword>
<dbReference type="GeneID" id="126882321"/>
<proteinExistence type="predicted"/>
<sequence length="720" mass="82368">MKRTLQQSLLGFFPKKGKTNDELNPQNDKILTTPSMDISTDGDAPTPSTSDRNRETSHAGLDSGMDYDFGKYLSNNPKNDEEKLTVLKETWTSPETFKFPVCGKRKLCFQRHWTQKNPWLVYSNMLQGSLCKMCVLFEQTEGGRGDQKLGSFVTKPFNNWKKALEKMEHHRNTNYHKYAVERARNFVSVMEGQTRDITESFNEENKKIARENRERLCAKILFCGRQELPLRGNQDSGEIGVIDPLHNDGNFRALLRFRAQAGDEVLKNHLISQSNHSRAMYTSSVIQNEIIDLCGNAIQEQIINRVKQSGFFAVLADETQDISRHQQLSLCLRYVDCSSGKALIREDFIEFIHVDEVTGSALATIIIDKLKSFGLDLENLVGQGYDGAAVMSGRFKGVRTIIMDKYPRALFVHCVAHTLNLVLGHSCEIPAIRNCIGTIKSIINFFRQSALRDGLLKRTADEIGAPHSTLISLCETRWTEKHTAVERFAEMFPVVNSVLQELQESGREIATQAYQLQVAMENSQFIVSLTILRKVFSYTSSLNRTLQKVNVDLTDSCSYVKTIKTTLQNLRNEREFSNLFAEAKKLISADITVPRVSRRQLNRNNIPGDTAEVYYRRNIFYPFIEHVVTELDARFKPHEEAISGIQLLLPDRTQNTERAKKCIAGIGEIFLREVEIKHLVSEYELWHNHWCNQEQPSTALEAMDRCDEIFFQRLGNFFKF</sequence>
<dbReference type="RefSeq" id="XP_050503155.1">
    <property type="nucleotide sequence ID" value="XM_050647198.1"/>
</dbReference>
<accession>A0ABM5JYZ9</accession>
<dbReference type="Proteomes" id="UP001652700">
    <property type="component" value="Unplaced"/>
</dbReference>
<organism evidence="3 4">
    <name type="scientific">Diabrotica virgifera virgifera</name>
    <name type="common">western corn rootworm</name>
    <dbReference type="NCBI Taxonomy" id="50390"/>
    <lineage>
        <taxon>Eukaryota</taxon>
        <taxon>Metazoa</taxon>
        <taxon>Ecdysozoa</taxon>
        <taxon>Arthropoda</taxon>
        <taxon>Hexapoda</taxon>
        <taxon>Insecta</taxon>
        <taxon>Pterygota</taxon>
        <taxon>Neoptera</taxon>
        <taxon>Endopterygota</taxon>
        <taxon>Coleoptera</taxon>
        <taxon>Polyphaga</taxon>
        <taxon>Cucujiformia</taxon>
        <taxon>Chrysomeloidea</taxon>
        <taxon>Chrysomelidae</taxon>
        <taxon>Galerucinae</taxon>
        <taxon>Diabroticina</taxon>
        <taxon>Diabroticites</taxon>
        <taxon>Diabrotica</taxon>
    </lineage>
</organism>
<dbReference type="SUPFAM" id="SSF53098">
    <property type="entry name" value="Ribonuclease H-like"/>
    <property type="match status" value="1"/>
</dbReference>
<evidence type="ECO:0000259" key="2">
    <source>
        <dbReference type="Pfam" id="PF14291"/>
    </source>
</evidence>
<dbReference type="InterPro" id="IPR052958">
    <property type="entry name" value="IFN-induced_PKR_regulator"/>
</dbReference>
<name>A0ABM5JYZ9_DIAVI</name>
<feature type="domain" description="DUF4371" evidence="2">
    <location>
        <begin position="151"/>
        <end position="397"/>
    </location>
</feature>
<dbReference type="EnsemblMetazoa" id="XM_050647198.1">
    <property type="protein sequence ID" value="XP_050503155.1"/>
    <property type="gene ID" value="LOC126882321"/>
</dbReference>
<dbReference type="PANTHER" id="PTHR46289:SF14">
    <property type="entry name" value="DUF4371 DOMAIN-CONTAINING PROTEIN"/>
    <property type="match status" value="1"/>
</dbReference>
<dbReference type="InterPro" id="IPR012337">
    <property type="entry name" value="RNaseH-like_sf"/>
</dbReference>
<dbReference type="Pfam" id="PF14291">
    <property type="entry name" value="DUF4371"/>
    <property type="match status" value="1"/>
</dbReference>
<protein>
    <recommendedName>
        <fullName evidence="2">DUF4371 domain-containing protein</fullName>
    </recommendedName>
</protein>
<dbReference type="PANTHER" id="PTHR46289">
    <property type="entry name" value="52 KDA REPRESSOR OF THE INHIBITOR OF THE PROTEIN KINASE-LIKE PROTEIN-RELATED"/>
    <property type="match status" value="1"/>
</dbReference>
<evidence type="ECO:0000313" key="4">
    <source>
        <dbReference type="Proteomes" id="UP001652700"/>
    </source>
</evidence>